<dbReference type="RefSeq" id="WP_094784352.1">
    <property type="nucleotide sequence ID" value="NZ_BEDT01000002.1"/>
</dbReference>
<evidence type="ECO:0000313" key="1">
    <source>
        <dbReference type="EMBL" id="GAX47289.1"/>
    </source>
</evidence>
<organism evidence="1 2">
    <name type="scientific">Pseudolactococcus reticulitermitis</name>
    <dbReference type="NCBI Taxonomy" id="2025039"/>
    <lineage>
        <taxon>Bacteria</taxon>
        <taxon>Bacillati</taxon>
        <taxon>Bacillota</taxon>
        <taxon>Bacilli</taxon>
        <taxon>Lactobacillales</taxon>
        <taxon>Streptococcaceae</taxon>
        <taxon>Pseudolactococcus</taxon>
    </lineage>
</organism>
<dbReference type="Gene3D" id="3.40.50.10400">
    <property type="entry name" value="Hypothetical protein PA1492"/>
    <property type="match status" value="1"/>
</dbReference>
<name>A0A224WYV1_9LACT</name>
<dbReference type="AlphaFoldDB" id="A0A224WYV1"/>
<evidence type="ECO:0008006" key="3">
    <source>
        <dbReference type="Google" id="ProtNLM"/>
    </source>
</evidence>
<keyword evidence="2" id="KW-1185">Reference proteome</keyword>
<evidence type="ECO:0000313" key="2">
    <source>
        <dbReference type="Proteomes" id="UP000218689"/>
    </source>
</evidence>
<dbReference type="InterPro" id="IPR025518">
    <property type="entry name" value="DUF4406"/>
</dbReference>
<dbReference type="Pfam" id="PF14359">
    <property type="entry name" value="DUF4406"/>
    <property type="match status" value="1"/>
</dbReference>
<reference evidence="2" key="1">
    <citation type="submission" date="2017-08" db="EMBL/GenBank/DDBJ databases">
        <title>Draft genome sequence of Lactococcus sp. strain Rs-Y01, isolated from the gut of the lower termite Reticulitermes speratus.</title>
        <authorList>
            <person name="Ohkuma M."/>
            <person name="Yuki M."/>
        </authorList>
    </citation>
    <scope>NUCLEOTIDE SEQUENCE [LARGE SCALE GENOMIC DNA]</scope>
    <source>
        <strain evidence="2">Rs-Y01</strain>
    </source>
</reference>
<dbReference type="EMBL" id="BEDT01000002">
    <property type="protein sequence ID" value="GAX47289.1"/>
    <property type="molecule type" value="Genomic_DNA"/>
</dbReference>
<gene>
    <name evidence="1" type="ORF">RsY01_888</name>
</gene>
<dbReference type="Proteomes" id="UP000218689">
    <property type="component" value="Unassembled WGS sequence"/>
</dbReference>
<protein>
    <recommendedName>
        <fullName evidence="3">Nucleoside 2-deoxyribosyltransferase</fullName>
    </recommendedName>
</protein>
<proteinExistence type="predicted"/>
<accession>A0A224WYV1</accession>
<dbReference type="SUPFAM" id="SSF52309">
    <property type="entry name" value="N-(deoxy)ribosyltransferase-like"/>
    <property type="match status" value="1"/>
</dbReference>
<dbReference type="OrthoDB" id="9912562at2"/>
<comment type="caution">
    <text evidence="1">The sequence shown here is derived from an EMBL/GenBank/DDBJ whole genome shotgun (WGS) entry which is preliminary data.</text>
</comment>
<sequence length="126" mass="14249">MKVYLATPMNGKSIEEIKEKIADFASLLANKGIDFFNPFLETVAKDNAADGIVKDKRPIEMLCNSARYIEDCDGVIVIGSREEFKQSKGCQIEAMIAALYDKDCYLYDGNEFKRFKSIELKFGVEK</sequence>